<feature type="domain" description="PAS" evidence="17">
    <location>
        <begin position="44"/>
        <end position="89"/>
    </location>
</feature>
<evidence type="ECO:0000256" key="6">
    <source>
        <dbReference type="ARBA" id="ARBA00022553"/>
    </source>
</evidence>
<evidence type="ECO:0000256" key="11">
    <source>
        <dbReference type="ARBA" id="ARBA00022777"/>
    </source>
</evidence>
<evidence type="ECO:0000259" key="18">
    <source>
        <dbReference type="PROSITE" id="PS50113"/>
    </source>
</evidence>
<evidence type="ECO:0000256" key="7">
    <source>
        <dbReference type="ARBA" id="ARBA00022679"/>
    </source>
</evidence>
<evidence type="ECO:0000256" key="3">
    <source>
        <dbReference type="ARBA" id="ARBA00012438"/>
    </source>
</evidence>
<dbReference type="CDD" id="cd00130">
    <property type="entry name" value="PAS"/>
    <property type="match status" value="2"/>
</dbReference>
<keyword evidence="14" id="KW-0472">Membrane</keyword>
<dbReference type="FunFam" id="3.30.565.10:FF:000006">
    <property type="entry name" value="Sensor histidine kinase WalK"/>
    <property type="match status" value="1"/>
</dbReference>
<accession>A0A326U750</accession>
<evidence type="ECO:0000256" key="9">
    <source>
        <dbReference type="ARBA" id="ARBA00022737"/>
    </source>
</evidence>
<dbReference type="InterPro" id="IPR005467">
    <property type="entry name" value="His_kinase_dom"/>
</dbReference>
<dbReference type="SMART" id="SM00086">
    <property type="entry name" value="PAC"/>
    <property type="match status" value="2"/>
</dbReference>
<dbReference type="PANTHER" id="PTHR43304:SF1">
    <property type="entry name" value="PAC DOMAIN-CONTAINING PROTEIN"/>
    <property type="match status" value="1"/>
</dbReference>
<keyword evidence="7" id="KW-0808">Transferase</keyword>
<dbReference type="FunFam" id="2.10.70.100:FF:000001">
    <property type="entry name" value="Sensory transduction histidine kinase"/>
    <property type="match status" value="1"/>
</dbReference>
<dbReference type="InterPro" id="IPR013655">
    <property type="entry name" value="PAS_fold_3"/>
</dbReference>
<dbReference type="SMART" id="SM00388">
    <property type="entry name" value="HisKA"/>
    <property type="match status" value="1"/>
</dbReference>
<evidence type="ECO:0000256" key="1">
    <source>
        <dbReference type="ARBA" id="ARBA00000085"/>
    </source>
</evidence>
<sequence length="706" mass="79784">MDNSQHIEQQIAHFKQVLERLTLSHSIGRIGTFERSLQDNSSLWTPELEAIYGLNPGEFEGRHESWLQYIHPADRERAAHALEQAIETTGSFETEFRIIRTDQQIRWIQAKGRVLYDEAQQPQRMIGVQIDITERKQTALQLEFQAALLQASYDALIVQDAQNRVLFWNRGATVLYGWSEEEVLGQSLAQLLQTQFPLPLQQIHTLLSHQPFWEGELIQTRRDGTQLTIASRWSQLHELKTGEVTYLIINRDISEFKRTQTHIHFLAEASKQLVTAQTYQEALRNTVHSAVPSIADWCRIDLLDSHSLFERLTVAFPELPEETSSQLPPLLETVITTGASRLFPHLSAPQVQELTRTPEEANRLRTQGAVSAMIVPFHLQNVPIGILTFMITTAKRTYTQTDLTMAEELASRIALTLEKVRMIQHARALNASLEAQVQHRTEALQRSYEQLRQVNIDLQQSNQELQEFAHVASHDLQEPLRKILAFGDLLEEECGAKLDDGKIYLDRMRSAASRMQRLINDLLAFTGIATKVQPFTPVDLNETAQTVLDLLETRLQETGGQVQLSPLPTIEADPIHMQQLLQNLISNALKFHKPSIPPLVTVSATISGDPPICTLSVSDNGIGFDEKYLDRIFTVFQRLHGRTEYEGTGIGLAVVRKIVERHGGTITARSTPGEGTTFLVQLPVRQPSTANETELEPDLTTGHLQL</sequence>
<comment type="caution">
    <text evidence="19">The sequence shown here is derived from an EMBL/GenBank/DDBJ whole genome shotgun (WGS) entry which is preliminary data.</text>
</comment>
<name>A0A326U750_THEHA</name>
<dbReference type="InterPro" id="IPR004358">
    <property type="entry name" value="Sig_transdc_His_kin-like_C"/>
</dbReference>
<dbReference type="PROSITE" id="PS50109">
    <property type="entry name" value="HIS_KIN"/>
    <property type="match status" value="1"/>
</dbReference>
<dbReference type="NCBIfam" id="TIGR00229">
    <property type="entry name" value="sensory_box"/>
    <property type="match status" value="2"/>
</dbReference>
<dbReference type="GO" id="GO:0000166">
    <property type="term" value="F:nucleotide binding"/>
    <property type="evidence" value="ECO:0007669"/>
    <property type="project" value="UniProtKB-KW"/>
</dbReference>
<evidence type="ECO:0000256" key="8">
    <source>
        <dbReference type="ARBA" id="ARBA00022692"/>
    </source>
</evidence>
<dbReference type="Gene3D" id="3.30.565.10">
    <property type="entry name" value="Histidine kinase-like ATPase, C-terminal domain"/>
    <property type="match status" value="1"/>
</dbReference>
<dbReference type="InterPro" id="IPR003018">
    <property type="entry name" value="GAF"/>
</dbReference>
<dbReference type="RefSeq" id="WP_111323589.1">
    <property type="nucleotide sequence ID" value="NZ_BIFX01000001.1"/>
</dbReference>
<dbReference type="InterPro" id="IPR013767">
    <property type="entry name" value="PAS_fold"/>
</dbReference>
<dbReference type="EC" id="2.7.13.3" evidence="3"/>
<dbReference type="Gene3D" id="3.30.450.40">
    <property type="match status" value="1"/>
</dbReference>
<keyword evidence="11" id="KW-0418">Kinase</keyword>
<dbReference type="SMART" id="SM00387">
    <property type="entry name" value="HATPase_c"/>
    <property type="match status" value="1"/>
</dbReference>
<dbReference type="Gene3D" id="3.30.450.20">
    <property type="entry name" value="PAS domain"/>
    <property type="match status" value="2"/>
</dbReference>
<dbReference type="OrthoDB" id="9794845at2"/>
<dbReference type="InterPro" id="IPR000700">
    <property type="entry name" value="PAS-assoc_C"/>
</dbReference>
<keyword evidence="8" id="KW-0812">Transmembrane</keyword>
<dbReference type="InterPro" id="IPR000014">
    <property type="entry name" value="PAS"/>
</dbReference>
<keyword evidence="20" id="KW-1185">Reference proteome</keyword>
<dbReference type="InterPro" id="IPR001610">
    <property type="entry name" value="PAC"/>
</dbReference>
<evidence type="ECO:0000256" key="13">
    <source>
        <dbReference type="ARBA" id="ARBA00023012"/>
    </source>
</evidence>
<evidence type="ECO:0000256" key="10">
    <source>
        <dbReference type="ARBA" id="ARBA00022741"/>
    </source>
</evidence>
<dbReference type="SUPFAM" id="SSF47384">
    <property type="entry name" value="Homodimeric domain of signal transducing histidine kinase"/>
    <property type="match status" value="1"/>
</dbReference>
<dbReference type="Gene3D" id="1.10.287.130">
    <property type="match status" value="1"/>
</dbReference>
<dbReference type="GO" id="GO:0006355">
    <property type="term" value="P:regulation of DNA-templated transcription"/>
    <property type="evidence" value="ECO:0007669"/>
    <property type="project" value="InterPro"/>
</dbReference>
<keyword evidence="12" id="KW-1133">Transmembrane helix</keyword>
<evidence type="ECO:0000259" key="17">
    <source>
        <dbReference type="PROSITE" id="PS50112"/>
    </source>
</evidence>
<reference evidence="19 20" key="1">
    <citation type="submission" date="2018-06" db="EMBL/GenBank/DDBJ databases">
        <title>Genomic Encyclopedia of Archaeal and Bacterial Type Strains, Phase II (KMG-II): from individual species to whole genera.</title>
        <authorList>
            <person name="Goeker M."/>
        </authorList>
    </citation>
    <scope>NUCLEOTIDE SEQUENCE [LARGE SCALE GENOMIC DNA]</scope>
    <source>
        <strain evidence="19 20">ATCC BAA-1881</strain>
    </source>
</reference>
<protein>
    <recommendedName>
        <fullName evidence="3">histidine kinase</fullName>
        <ecNumber evidence="3">2.7.13.3</ecNumber>
    </recommendedName>
</protein>
<feature type="domain" description="Histidine kinase" evidence="16">
    <location>
        <begin position="471"/>
        <end position="686"/>
    </location>
</feature>
<dbReference type="InterPro" id="IPR035965">
    <property type="entry name" value="PAS-like_dom_sf"/>
</dbReference>
<dbReference type="AlphaFoldDB" id="A0A326U750"/>
<dbReference type="SUPFAM" id="SSF55874">
    <property type="entry name" value="ATPase domain of HSP90 chaperone/DNA topoisomerase II/histidine kinase"/>
    <property type="match status" value="1"/>
</dbReference>
<dbReference type="PANTHER" id="PTHR43304">
    <property type="entry name" value="PHYTOCHROME-LIKE PROTEIN CPH1"/>
    <property type="match status" value="1"/>
</dbReference>
<dbReference type="InterPro" id="IPR029016">
    <property type="entry name" value="GAF-like_dom_sf"/>
</dbReference>
<evidence type="ECO:0000313" key="20">
    <source>
        <dbReference type="Proteomes" id="UP000248806"/>
    </source>
</evidence>
<dbReference type="InterPro" id="IPR052162">
    <property type="entry name" value="Sensor_kinase/Photoreceptor"/>
</dbReference>
<evidence type="ECO:0000256" key="12">
    <source>
        <dbReference type="ARBA" id="ARBA00022989"/>
    </source>
</evidence>
<dbReference type="Gene3D" id="2.10.70.100">
    <property type="match status" value="1"/>
</dbReference>
<dbReference type="InterPro" id="IPR036890">
    <property type="entry name" value="HATPase_C_sf"/>
</dbReference>
<keyword evidence="13" id="KW-0902">Two-component regulatory system</keyword>
<keyword evidence="4" id="KW-1003">Cell membrane</keyword>
<feature type="region of interest" description="Disordered" evidence="15">
    <location>
        <begin position="686"/>
        <end position="706"/>
    </location>
</feature>
<feature type="domain" description="PAS" evidence="17">
    <location>
        <begin position="141"/>
        <end position="195"/>
    </location>
</feature>
<keyword evidence="5" id="KW-0997">Cell inner membrane</keyword>
<evidence type="ECO:0000256" key="5">
    <source>
        <dbReference type="ARBA" id="ARBA00022519"/>
    </source>
</evidence>
<proteinExistence type="predicted"/>
<evidence type="ECO:0000259" key="16">
    <source>
        <dbReference type="PROSITE" id="PS50109"/>
    </source>
</evidence>
<evidence type="ECO:0000256" key="15">
    <source>
        <dbReference type="SAM" id="MobiDB-lite"/>
    </source>
</evidence>
<keyword evidence="6" id="KW-0597">Phosphoprotein</keyword>
<dbReference type="PRINTS" id="PR00344">
    <property type="entry name" value="BCTRLSENSOR"/>
</dbReference>
<dbReference type="InterPro" id="IPR003594">
    <property type="entry name" value="HATPase_dom"/>
</dbReference>
<comment type="subcellular location">
    <subcellularLocation>
        <location evidence="2">Cell inner membrane</location>
        <topology evidence="2">Multi-pass membrane protein</topology>
    </subcellularLocation>
</comment>
<dbReference type="Pfam" id="PF00512">
    <property type="entry name" value="HisKA"/>
    <property type="match status" value="1"/>
</dbReference>
<dbReference type="GO" id="GO:0005886">
    <property type="term" value="C:plasma membrane"/>
    <property type="evidence" value="ECO:0007669"/>
    <property type="project" value="UniProtKB-SubCell"/>
</dbReference>
<gene>
    <name evidence="19" type="ORF">EI42_03205</name>
</gene>
<dbReference type="SUPFAM" id="SSF55785">
    <property type="entry name" value="PYP-like sensor domain (PAS domain)"/>
    <property type="match status" value="2"/>
</dbReference>
<dbReference type="Proteomes" id="UP000248806">
    <property type="component" value="Unassembled WGS sequence"/>
</dbReference>
<keyword evidence="9" id="KW-0677">Repeat</keyword>
<evidence type="ECO:0000313" key="19">
    <source>
        <dbReference type="EMBL" id="PZW28451.1"/>
    </source>
</evidence>
<dbReference type="Pfam" id="PF01590">
    <property type="entry name" value="GAF"/>
    <property type="match status" value="1"/>
</dbReference>
<evidence type="ECO:0000256" key="2">
    <source>
        <dbReference type="ARBA" id="ARBA00004429"/>
    </source>
</evidence>
<dbReference type="InterPro" id="IPR036097">
    <property type="entry name" value="HisK_dim/P_sf"/>
</dbReference>
<dbReference type="GO" id="GO:0000155">
    <property type="term" value="F:phosphorelay sensor kinase activity"/>
    <property type="evidence" value="ECO:0007669"/>
    <property type="project" value="InterPro"/>
</dbReference>
<dbReference type="PROSITE" id="PS50113">
    <property type="entry name" value="PAC"/>
    <property type="match status" value="1"/>
</dbReference>
<dbReference type="EMBL" id="QKUF01000010">
    <property type="protein sequence ID" value="PZW28451.1"/>
    <property type="molecule type" value="Genomic_DNA"/>
</dbReference>
<dbReference type="SMART" id="SM00065">
    <property type="entry name" value="GAF"/>
    <property type="match status" value="1"/>
</dbReference>
<dbReference type="InterPro" id="IPR003661">
    <property type="entry name" value="HisK_dim/P_dom"/>
</dbReference>
<comment type="catalytic activity">
    <reaction evidence="1">
        <text>ATP + protein L-histidine = ADP + protein N-phospho-L-histidine.</text>
        <dbReference type="EC" id="2.7.13.3"/>
    </reaction>
</comment>
<dbReference type="Pfam" id="PF08447">
    <property type="entry name" value="PAS_3"/>
    <property type="match status" value="1"/>
</dbReference>
<dbReference type="SUPFAM" id="SSF55781">
    <property type="entry name" value="GAF domain-like"/>
    <property type="match status" value="1"/>
</dbReference>
<feature type="domain" description="PAC" evidence="18">
    <location>
        <begin position="92"/>
        <end position="144"/>
    </location>
</feature>
<organism evidence="19 20">
    <name type="scientific">Thermosporothrix hazakensis</name>
    <dbReference type="NCBI Taxonomy" id="644383"/>
    <lineage>
        <taxon>Bacteria</taxon>
        <taxon>Bacillati</taxon>
        <taxon>Chloroflexota</taxon>
        <taxon>Ktedonobacteria</taxon>
        <taxon>Ktedonobacterales</taxon>
        <taxon>Thermosporotrichaceae</taxon>
        <taxon>Thermosporothrix</taxon>
    </lineage>
</organism>
<dbReference type="CDD" id="cd00082">
    <property type="entry name" value="HisKA"/>
    <property type="match status" value="1"/>
</dbReference>
<keyword evidence="10" id="KW-0547">Nucleotide-binding</keyword>
<dbReference type="Pfam" id="PF02518">
    <property type="entry name" value="HATPase_c"/>
    <property type="match status" value="1"/>
</dbReference>
<dbReference type="SMART" id="SM00091">
    <property type="entry name" value="PAS"/>
    <property type="match status" value="2"/>
</dbReference>
<dbReference type="PROSITE" id="PS50112">
    <property type="entry name" value="PAS"/>
    <property type="match status" value="2"/>
</dbReference>
<dbReference type="Pfam" id="PF00989">
    <property type="entry name" value="PAS"/>
    <property type="match status" value="1"/>
</dbReference>
<evidence type="ECO:0000256" key="4">
    <source>
        <dbReference type="ARBA" id="ARBA00022475"/>
    </source>
</evidence>
<evidence type="ECO:0000256" key="14">
    <source>
        <dbReference type="ARBA" id="ARBA00023136"/>
    </source>
</evidence>